<proteinExistence type="predicted"/>
<dbReference type="Gene3D" id="1.10.132.60">
    <property type="entry name" value="DNA polymerase family B, C-terminal domain"/>
    <property type="match status" value="1"/>
</dbReference>
<feature type="domain" description="DNA-directed DNA polymerase family B multifunctional" evidence="5">
    <location>
        <begin position="12"/>
        <end position="235"/>
    </location>
</feature>
<protein>
    <recommendedName>
        <fullName evidence="1">DNA-directed DNA polymerase</fullName>
        <ecNumber evidence="1">2.7.7.7</ecNumber>
    </recommendedName>
</protein>
<dbReference type="InterPro" id="IPR023211">
    <property type="entry name" value="DNA_pol_palm_dom_sf"/>
</dbReference>
<evidence type="ECO:0000259" key="5">
    <source>
        <dbReference type="Pfam" id="PF00136"/>
    </source>
</evidence>
<dbReference type="InterPro" id="IPR017964">
    <property type="entry name" value="DNA-dir_DNA_pol_B_CS"/>
</dbReference>
<evidence type="ECO:0000313" key="6">
    <source>
        <dbReference type="EMBL" id="NDV35489.1"/>
    </source>
</evidence>
<dbReference type="SUPFAM" id="SSF56672">
    <property type="entry name" value="DNA/RNA polymerases"/>
    <property type="match status" value="1"/>
</dbReference>
<dbReference type="GO" id="GO:0042276">
    <property type="term" value="P:error-prone translesion synthesis"/>
    <property type="evidence" value="ECO:0007669"/>
    <property type="project" value="TreeGrafter"/>
</dbReference>
<reference evidence="6" key="1">
    <citation type="journal article" date="2020" name="J. Eukaryot. Microbiol.">
        <title>De novo Sequencing, Assembly and Annotation of the Transcriptome for the Free-Living Testate Amoeba Arcella intermedia.</title>
        <authorList>
            <person name="Ribeiro G.M."/>
            <person name="Porfirio-Sousa A.L."/>
            <person name="Maurer-Alcala X.X."/>
            <person name="Katz L.A."/>
            <person name="Lahr D.J.G."/>
        </authorList>
    </citation>
    <scope>NUCLEOTIDE SEQUENCE</scope>
</reference>
<sequence length="257" mass="29014">MKRVKGNKGLFRMLDARQLGLKLLANVTYGYTSASFSGRMPCVDIADSIVQTGRDTLEKAIRLVNSTTKWGAEVVYGDTDSMFVLVKGASRERAFEVGQEIADAVTAMNPPPVKLQLEKVYHPSILVSKKRYVGYKYESKHETQPVFEAKGIETVRRDSCPAVAKILRKSVEIMFKTKDISVLKDYLQKQWKKIHLGKVSLEDFVFRKEVKLGTYAVGKVIPPAALVSTKMLHQDPRAEPTFVMIITLFNYINMFPM</sequence>
<dbReference type="GO" id="GO:0005634">
    <property type="term" value="C:nucleus"/>
    <property type="evidence" value="ECO:0007669"/>
    <property type="project" value="TreeGrafter"/>
</dbReference>
<dbReference type="Gene3D" id="3.90.1600.10">
    <property type="entry name" value="Palm domain of DNA polymerase"/>
    <property type="match status" value="1"/>
</dbReference>
<dbReference type="GO" id="GO:0016035">
    <property type="term" value="C:zeta DNA polymerase complex"/>
    <property type="evidence" value="ECO:0007669"/>
    <property type="project" value="InterPro"/>
</dbReference>
<evidence type="ECO:0000256" key="4">
    <source>
        <dbReference type="ARBA" id="ARBA00022932"/>
    </source>
</evidence>
<dbReference type="Pfam" id="PF00136">
    <property type="entry name" value="DNA_pol_B"/>
    <property type="match status" value="1"/>
</dbReference>
<dbReference type="AlphaFoldDB" id="A0A6B2LEJ8"/>
<dbReference type="GO" id="GO:0003887">
    <property type="term" value="F:DNA-directed DNA polymerase activity"/>
    <property type="evidence" value="ECO:0007669"/>
    <property type="project" value="UniProtKB-KW"/>
</dbReference>
<dbReference type="InterPro" id="IPR030559">
    <property type="entry name" value="PolZ_Rev3"/>
</dbReference>
<dbReference type="GO" id="GO:0000724">
    <property type="term" value="P:double-strand break repair via homologous recombination"/>
    <property type="evidence" value="ECO:0007669"/>
    <property type="project" value="TreeGrafter"/>
</dbReference>
<dbReference type="GO" id="GO:0003677">
    <property type="term" value="F:DNA binding"/>
    <property type="evidence" value="ECO:0007669"/>
    <property type="project" value="InterPro"/>
</dbReference>
<dbReference type="EC" id="2.7.7.7" evidence="1"/>
<dbReference type="PROSITE" id="PS00116">
    <property type="entry name" value="DNA_POLYMERASE_B"/>
    <property type="match status" value="1"/>
</dbReference>
<dbReference type="EMBL" id="GIBP01006520">
    <property type="protein sequence ID" value="NDV35489.1"/>
    <property type="molecule type" value="Transcribed_RNA"/>
</dbReference>
<accession>A0A6B2LEJ8</accession>
<keyword evidence="2" id="KW-0808">Transferase</keyword>
<keyword evidence="4" id="KW-0239">DNA-directed DNA polymerase</keyword>
<evidence type="ECO:0000256" key="1">
    <source>
        <dbReference type="ARBA" id="ARBA00012417"/>
    </source>
</evidence>
<evidence type="ECO:0000256" key="2">
    <source>
        <dbReference type="ARBA" id="ARBA00022679"/>
    </source>
</evidence>
<dbReference type="InterPro" id="IPR042087">
    <property type="entry name" value="DNA_pol_B_thumb"/>
</dbReference>
<dbReference type="GO" id="GO:0000166">
    <property type="term" value="F:nucleotide binding"/>
    <property type="evidence" value="ECO:0007669"/>
    <property type="project" value="InterPro"/>
</dbReference>
<organism evidence="6">
    <name type="scientific">Arcella intermedia</name>
    <dbReference type="NCBI Taxonomy" id="1963864"/>
    <lineage>
        <taxon>Eukaryota</taxon>
        <taxon>Amoebozoa</taxon>
        <taxon>Tubulinea</taxon>
        <taxon>Elardia</taxon>
        <taxon>Arcellinida</taxon>
        <taxon>Sphaerothecina</taxon>
        <taxon>Arcellidae</taxon>
        <taxon>Arcella</taxon>
    </lineage>
</organism>
<name>A0A6B2LEJ8_9EUKA</name>
<dbReference type="PANTHER" id="PTHR45812:SF1">
    <property type="entry name" value="DNA POLYMERASE ZETA CATALYTIC SUBUNIT"/>
    <property type="match status" value="1"/>
</dbReference>
<dbReference type="InterPro" id="IPR006134">
    <property type="entry name" value="DNA-dir_DNA_pol_B_multi_dom"/>
</dbReference>
<dbReference type="PANTHER" id="PTHR45812">
    <property type="entry name" value="DNA POLYMERASE ZETA CATALYTIC SUBUNIT"/>
    <property type="match status" value="1"/>
</dbReference>
<dbReference type="InterPro" id="IPR043502">
    <property type="entry name" value="DNA/RNA_pol_sf"/>
</dbReference>
<evidence type="ECO:0000256" key="3">
    <source>
        <dbReference type="ARBA" id="ARBA00022695"/>
    </source>
</evidence>
<keyword evidence="3" id="KW-0548">Nucleotidyltransferase</keyword>